<dbReference type="InterPro" id="IPR001590">
    <property type="entry name" value="Peptidase_M12B"/>
</dbReference>
<dbReference type="Pfam" id="PF01421">
    <property type="entry name" value="Reprolysin"/>
    <property type="match status" value="1"/>
</dbReference>
<keyword evidence="5" id="KW-0482">Metalloprotease</keyword>
<dbReference type="Gene3D" id="3.40.390.10">
    <property type="entry name" value="Collagenase (Catalytic Domain)"/>
    <property type="match status" value="1"/>
</dbReference>
<evidence type="ECO:0000313" key="11">
    <source>
        <dbReference type="EMBL" id="KAK7103424.1"/>
    </source>
</evidence>
<evidence type="ECO:0000256" key="7">
    <source>
        <dbReference type="ARBA" id="ARBA00023180"/>
    </source>
</evidence>
<protein>
    <recommendedName>
        <fullName evidence="10">Peptidase M12B domain-containing protein</fullName>
    </recommendedName>
</protein>
<feature type="region of interest" description="Disordered" evidence="9">
    <location>
        <begin position="599"/>
        <end position="711"/>
    </location>
</feature>
<keyword evidence="4 8" id="KW-0862">Zinc</keyword>
<dbReference type="GO" id="GO:0004222">
    <property type="term" value="F:metalloendopeptidase activity"/>
    <property type="evidence" value="ECO:0007669"/>
    <property type="project" value="InterPro"/>
</dbReference>
<accession>A0AAN9BDX3</accession>
<keyword evidence="2 8" id="KW-0479">Metal-binding</keyword>
<dbReference type="GO" id="GO:0006509">
    <property type="term" value="P:membrane protein ectodomain proteolysis"/>
    <property type="evidence" value="ECO:0007669"/>
    <property type="project" value="TreeGrafter"/>
</dbReference>
<comment type="caution">
    <text evidence="8">Lacks conserved residue(s) required for the propagation of feature annotation.</text>
</comment>
<keyword evidence="7" id="KW-0325">Glycoprotein</keyword>
<proteinExistence type="predicted"/>
<dbReference type="InterPro" id="IPR006586">
    <property type="entry name" value="ADAM_Cys-rich"/>
</dbReference>
<dbReference type="PROSITE" id="PS50215">
    <property type="entry name" value="ADAM_MEPRO"/>
    <property type="match status" value="1"/>
</dbReference>
<feature type="region of interest" description="Disordered" evidence="9">
    <location>
        <begin position="203"/>
        <end position="258"/>
    </location>
</feature>
<keyword evidence="1" id="KW-0645">Protease</keyword>
<dbReference type="InterPro" id="IPR041645">
    <property type="entry name" value="ADAMTS_CR_2"/>
</dbReference>
<evidence type="ECO:0000256" key="5">
    <source>
        <dbReference type="ARBA" id="ARBA00023049"/>
    </source>
</evidence>
<evidence type="ECO:0000256" key="8">
    <source>
        <dbReference type="PROSITE-ProRule" id="PRU00276"/>
    </source>
</evidence>
<dbReference type="AlphaFoldDB" id="A0AAN9BDX3"/>
<evidence type="ECO:0000259" key="10">
    <source>
        <dbReference type="PROSITE" id="PS50215"/>
    </source>
</evidence>
<feature type="compositionally biased region" description="Basic residues" evidence="9">
    <location>
        <begin position="664"/>
        <end position="675"/>
    </location>
</feature>
<evidence type="ECO:0000256" key="2">
    <source>
        <dbReference type="ARBA" id="ARBA00022723"/>
    </source>
</evidence>
<feature type="active site" evidence="8">
    <location>
        <position position="436"/>
    </location>
</feature>
<evidence type="ECO:0000256" key="4">
    <source>
        <dbReference type="ARBA" id="ARBA00022833"/>
    </source>
</evidence>
<dbReference type="GO" id="GO:0046872">
    <property type="term" value="F:metal ion binding"/>
    <property type="evidence" value="ECO:0007669"/>
    <property type="project" value="UniProtKB-KW"/>
</dbReference>
<comment type="caution">
    <text evidence="11">The sequence shown here is derived from an EMBL/GenBank/DDBJ whole genome shotgun (WGS) entry which is preliminary data.</text>
</comment>
<feature type="region of interest" description="Disordered" evidence="9">
    <location>
        <begin position="143"/>
        <end position="174"/>
    </location>
</feature>
<evidence type="ECO:0000256" key="1">
    <source>
        <dbReference type="ARBA" id="ARBA00022670"/>
    </source>
</evidence>
<organism evidence="11 12">
    <name type="scientific">Littorina saxatilis</name>
    <dbReference type="NCBI Taxonomy" id="31220"/>
    <lineage>
        <taxon>Eukaryota</taxon>
        <taxon>Metazoa</taxon>
        <taxon>Spiralia</taxon>
        <taxon>Lophotrochozoa</taxon>
        <taxon>Mollusca</taxon>
        <taxon>Gastropoda</taxon>
        <taxon>Caenogastropoda</taxon>
        <taxon>Littorinimorpha</taxon>
        <taxon>Littorinoidea</taxon>
        <taxon>Littorinidae</taxon>
        <taxon>Littorina</taxon>
    </lineage>
</organism>
<evidence type="ECO:0000313" key="12">
    <source>
        <dbReference type="Proteomes" id="UP001374579"/>
    </source>
</evidence>
<feature type="compositionally biased region" description="Basic residues" evidence="9">
    <location>
        <begin position="235"/>
        <end position="257"/>
    </location>
</feature>
<name>A0AAN9BDX3_9CAEN</name>
<gene>
    <name evidence="11" type="ORF">V1264_018322</name>
</gene>
<sequence length="747" mass="85560">MILLSPPDKQSVDMDVRRLKAKGISLSGLYSEDINSPYFQQLPLLDNDLDLQDMLIGNSLGEQSQFRTRTPVGGDSVFTETGDDIQNPYSVESEHLLQKHEKQFLVGTGDMGYGYVYANSEILPRGYRDISEESYENSIVDEEEYPPADNSANAQNDDVFEENDRDDNSSDDEWRIIKDEDFSKQVQRDQSFQDLIGLMKVSSTVQSETEETTRRYRRSSRSRRPAPNTASRVDHRTRSRGQRRRSRDKRRRARIGGRGRGEALKAEVEVLVVVENSIFRQFLASNYNNRQAALARLRRYYGIVVAMMDERFQTIEDRRLSISLSMSGMVIAETREDSGWLEKLVDWRGEAADGRASVNTDQALLDFSKWIKAKHKELPKFDHAMLFSGYQLTNRHGVPFAGKAYLNAICDVEHGNAVSIVADRGDFQCVKVATHELAHSLGSVHDGDPGFENCPYDSNYVMARVFSNELDTLRNAFYFSRCSIKQMKKLLRSKKAACVRDNPTVFYKYDLHRMPPGKIISPDQHCQRIYGSKSTFCNENEMKVKMCGQLWCRDPNQNNACRTNSYLTALPGTPCSQDKICHLGECLSRSDIAERMLRSEKRRQRSRERQSSSSSSSSSLTSDHQRSTASSSRAVVPGSSQSRLTGGDMDNTIPTVPQSFIRGRVARPSRARRLQLQKEREQRRKHKSRSGRRRTRPRNKSRRKGRCKADQPDKNVDYCRGIIRVNPHVCKRRDIRNYCCRTCAFRR</sequence>
<feature type="compositionally biased region" description="Polar residues" evidence="9">
    <location>
        <begin position="627"/>
        <end position="644"/>
    </location>
</feature>
<evidence type="ECO:0000256" key="9">
    <source>
        <dbReference type="SAM" id="MobiDB-lite"/>
    </source>
</evidence>
<dbReference type="InterPro" id="IPR024079">
    <property type="entry name" value="MetalloPept_cat_dom_sf"/>
</dbReference>
<feature type="binding site" evidence="8">
    <location>
        <position position="435"/>
    </location>
    <ligand>
        <name>Zn(2+)</name>
        <dbReference type="ChEBI" id="CHEBI:29105"/>
        <note>catalytic</note>
    </ligand>
</feature>
<dbReference type="Pfam" id="PF17771">
    <property type="entry name" value="ADAMTS_CR_2"/>
    <property type="match status" value="1"/>
</dbReference>
<dbReference type="PANTHER" id="PTHR11905">
    <property type="entry name" value="ADAM A DISINTEGRIN AND METALLOPROTEASE DOMAIN"/>
    <property type="match status" value="1"/>
</dbReference>
<feature type="compositionally biased region" description="Basic residues" evidence="9">
    <location>
        <begin position="683"/>
        <end position="706"/>
    </location>
</feature>
<dbReference type="SUPFAM" id="SSF55486">
    <property type="entry name" value="Metalloproteases ('zincins'), catalytic domain"/>
    <property type="match status" value="1"/>
</dbReference>
<feature type="compositionally biased region" description="Basic residues" evidence="9">
    <location>
        <begin position="215"/>
        <end position="224"/>
    </location>
</feature>
<feature type="binding site" evidence="8">
    <location>
        <position position="439"/>
    </location>
    <ligand>
        <name>Zn(2+)</name>
        <dbReference type="ChEBI" id="CHEBI:29105"/>
        <note>catalytic</note>
    </ligand>
</feature>
<feature type="binding site" evidence="8">
    <location>
        <position position="445"/>
    </location>
    <ligand>
        <name>Zn(2+)</name>
        <dbReference type="ChEBI" id="CHEBI:29105"/>
        <note>catalytic</note>
    </ligand>
</feature>
<dbReference type="EMBL" id="JBAMIC010000008">
    <property type="protein sequence ID" value="KAK7103424.1"/>
    <property type="molecule type" value="Genomic_DNA"/>
</dbReference>
<dbReference type="PANTHER" id="PTHR11905:SF159">
    <property type="entry name" value="ADAM METALLOPROTEASE"/>
    <property type="match status" value="1"/>
</dbReference>
<evidence type="ECO:0000256" key="3">
    <source>
        <dbReference type="ARBA" id="ARBA00022801"/>
    </source>
</evidence>
<dbReference type="SMART" id="SM00608">
    <property type="entry name" value="ACR"/>
    <property type="match status" value="1"/>
</dbReference>
<evidence type="ECO:0000256" key="6">
    <source>
        <dbReference type="ARBA" id="ARBA00023157"/>
    </source>
</evidence>
<dbReference type="Proteomes" id="UP001374579">
    <property type="component" value="Unassembled WGS sequence"/>
</dbReference>
<keyword evidence="12" id="KW-1185">Reference proteome</keyword>
<keyword evidence="6" id="KW-1015">Disulfide bond</keyword>
<feature type="domain" description="Peptidase M12B" evidence="10">
    <location>
        <begin position="266"/>
        <end position="503"/>
    </location>
</feature>
<dbReference type="Gene3D" id="3.40.1620.60">
    <property type="match status" value="1"/>
</dbReference>
<keyword evidence="3" id="KW-0378">Hydrolase</keyword>
<reference evidence="11 12" key="1">
    <citation type="submission" date="2024-02" db="EMBL/GenBank/DDBJ databases">
        <title>Chromosome-scale genome assembly of the rough periwinkle Littorina saxatilis.</title>
        <authorList>
            <person name="De Jode A."/>
            <person name="Faria R."/>
            <person name="Formenti G."/>
            <person name="Sims Y."/>
            <person name="Smith T.P."/>
            <person name="Tracey A."/>
            <person name="Wood J.M.D."/>
            <person name="Zagrodzka Z.B."/>
            <person name="Johannesson K."/>
            <person name="Butlin R.K."/>
            <person name="Leder E.H."/>
        </authorList>
    </citation>
    <scope>NUCLEOTIDE SEQUENCE [LARGE SCALE GENOMIC DNA]</scope>
    <source>
        <strain evidence="11">Snail1</strain>
        <tissue evidence="11">Muscle</tissue>
    </source>
</reference>